<dbReference type="InterPro" id="IPR011006">
    <property type="entry name" value="CheY-like_superfamily"/>
</dbReference>
<reference evidence="10" key="1">
    <citation type="submission" date="2021-01" db="EMBL/GenBank/DDBJ databases">
        <title>Whole genome shotgun sequence of Actinoplanes tereljensis NBRC 105297.</title>
        <authorList>
            <person name="Komaki H."/>
            <person name="Tamura T."/>
        </authorList>
    </citation>
    <scope>NUCLEOTIDE SEQUENCE</scope>
    <source>
        <strain evidence="10">NBRC 105297</strain>
    </source>
</reference>
<dbReference type="InterPro" id="IPR001867">
    <property type="entry name" value="OmpR/PhoB-type_DNA-bd"/>
</dbReference>
<dbReference type="AlphaFoldDB" id="A0A919NJG7"/>
<feature type="DNA-binding region" description="OmpR/PhoB-type" evidence="7">
    <location>
        <begin position="135"/>
        <end position="230"/>
    </location>
</feature>
<dbReference type="SMART" id="SM00448">
    <property type="entry name" value="REC"/>
    <property type="match status" value="1"/>
</dbReference>
<proteinExistence type="predicted"/>
<evidence type="ECO:0000313" key="10">
    <source>
        <dbReference type="EMBL" id="GIF19318.1"/>
    </source>
</evidence>
<keyword evidence="1 6" id="KW-0597">Phosphoprotein</keyword>
<dbReference type="Proteomes" id="UP000623608">
    <property type="component" value="Unassembled WGS sequence"/>
</dbReference>
<dbReference type="CDD" id="cd00383">
    <property type="entry name" value="trans_reg_C"/>
    <property type="match status" value="1"/>
</dbReference>
<dbReference type="GO" id="GO:0005829">
    <property type="term" value="C:cytosol"/>
    <property type="evidence" value="ECO:0007669"/>
    <property type="project" value="TreeGrafter"/>
</dbReference>
<dbReference type="SMART" id="SM00862">
    <property type="entry name" value="Trans_reg_C"/>
    <property type="match status" value="1"/>
</dbReference>
<accession>A0A919NJG7</accession>
<dbReference type="InterPro" id="IPR039420">
    <property type="entry name" value="WalR-like"/>
</dbReference>
<evidence type="ECO:0000256" key="1">
    <source>
        <dbReference type="ARBA" id="ARBA00022553"/>
    </source>
</evidence>
<dbReference type="Pfam" id="PF00072">
    <property type="entry name" value="Response_reg"/>
    <property type="match status" value="1"/>
</dbReference>
<dbReference type="GO" id="GO:0000156">
    <property type="term" value="F:phosphorelay response regulator activity"/>
    <property type="evidence" value="ECO:0007669"/>
    <property type="project" value="TreeGrafter"/>
</dbReference>
<evidence type="ECO:0000259" key="8">
    <source>
        <dbReference type="PROSITE" id="PS50110"/>
    </source>
</evidence>
<keyword evidence="11" id="KW-1185">Reference proteome</keyword>
<dbReference type="SUPFAM" id="SSF46894">
    <property type="entry name" value="C-terminal effector domain of the bipartite response regulators"/>
    <property type="match status" value="1"/>
</dbReference>
<dbReference type="InterPro" id="IPR036388">
    <property type="entry name" value="WH-like_DNA-bd_sf"/>
</dbReference>
<evidence type="ECO:0000256" key="6">
    <source>
        <dbReference type="PROSITE-ProRule" id="PRU00169"/>
    </source>
</evidence>
<evidence type="ECO:0000313" key="11">
    <source>
        <dbReference type="Proteomes" id="UP000623608"/>
    </source>
</evidence>
<evidence type="ECO:0000256" key="2">
    <source>
        <dbReference type="ARBA" id="ARBA00023012"/>
    </source>
</evidence>
<evidence type="ECO:0000256" key="4">
    <source>
        <dbReference type="ARBA" id="ARBA00023125"/>
    </source>
</evidence>
<keyword evidence="3" id="KW-0805">Transcription regulation</keyword>
<dbReference type="CDD" id="cd00156">
    <property type="entry name" value="REC"/>
    <property type="match status" value="1"/>
</dbReference>
<dbReference type="InterPro" id="IPR016032">
    <property type="entry name" value="Sig_transdc_resp-reg_C-effctor"/>
</dbReference>
<feature type="modified residue" description="4-aspartylphosphate" evidence="6">
    <location>
        <position position="63"/>
    </location>
</feature>
<evidence type="ECO:0000256" key="7">
    <source>
        <dbReference type="PROSITE-ProRule" id="PRU01091"/>
    </source>
</evidence>
<keyword evidence="4 7" id="KW-0238">DNA-binding</keyword>
<feature type="domain" description="OmpR/PhoB-type" evidence="9">
    <location>
        <begin position="135"/>
        <end position="230"/>
    </location>
</feature>
<dbReference type="RefSeq" id="WP_203802727.1">
    <property type="nucleotide sequence ID" value="NZ_BOMY01000013.1"/>
</dbReference>
<name>A0A919NJG7_9ACTN</name>
<dbReference type="InterPro" id="IPR001789">
    <property type="entry name" value="Sig_transdc_resp-reg_receiver"/>
</dbReference>
<feature type="domain" description="Response regulatory" evidence="8">
    <location>
        <begin position="14"/>
        <end position="126"/>
    </location>
</feature>
<keyword evidence="5" id="KW-0804">Transcription</keyword>
<organism evidence="10 11">
    <name type="scientific">Paractinoplanes tereljensis</name>
    <dbReference type="NCBI Taxonomy" id="571912"/>
    <lineage>
        <taxon>Bacteria</taxon>
        <taxon>Bacillati</taxon>
        <taxon>Actinomycetota</taxon>
        <taxon>Actinomycetes</taxon>
        <taxon>Micromonosporales</taxon>
        <taxon>Micromonosporaceae</taxon>
        <taxon>Paractinoplanes</taxon>
    </lineage>
</organism>
<keyword evidence="2" id="KW-0902">Two-component regulatory system</keyword>
<sequence length="232" mass="26092">MRVQEMVRTGLDPLVLVVAPDPSMRRALTAELSQDGYRVTVTATGAAAVRLLDEQRIDLVVVDVDTPDLHDLARERLTFSDRPPVLCVTACEFLGELLPMLGTRIEDYVTKPCRSAELLARVQVLVRDRSGAGPVDVLRHGDLLLDDTVRRSWRGDRLLEVTPAEYRLLRHLLRNAGRVLSKEQLARHVWGETRAGNAIERLVSRLRQKVDETPPALIHTHRGFGYRLSLAE</sequence>
<dbReference type="SUPFAM" id="SSF52172">
    <property type="entry name" value="CheY-like"/>
    <property type="match status" value="1"/>
</dbReference>
<dbReference type="PROSITE" id="PS51755">
    <property type="entry name" value="OMPR_PHOB"/>
    <property type="match status" value="1"/>
</dbReference>
<dbReference type="GO" id="GO:0032993">
    <property type="term" value="C:protein-DNA complex"/>
    <property type="evidence" value="ECO:0007669"/>
    <property type="project" value="TreeGrafter"/>
</dbReference>
<gene>
    <name evidence="10" type="ORF">Ate02nite_20480</name>
</gene>
<dbReference type="PANTHER" id="PTHR48111:SF1">
    <property type="entry name" value="TWO-COMPONENT RESPONSE REGULATOR ORR33"/>
    <property type="match status" value="1"/>
</dbReference>
<evidence type="ECO:0000256" key="5">
    <source>
        <dbReference type="ARBA" id="ARBA00023163"/>
    </source>
</evidence>
<dbReference type="EMBL" id="BOMY01000013">
    <property type="protein sequence ID" value="GIF19318.1"/>
    <property type="molecule type" value="Genomic_DNA"/>
</dbReference>
<dbReference type="PROSITE" id="PS50110">
    <property type="entry name" value="RESPONSE_REGULATORY"/>
    <property type="match status" value="1"/>
</dbReference>
<dbReference type="Pfam" id="PF00486">
    <property type="entry name" value="Trans_reg_C"/>
    <property type="match status" value="1"/>
</dbReference>
<evidence type="ECO:0000256" key="3">
    <source>
        <dbReference type="ARBA" id="ARBA00023015"/>
    </source>
</evidence>
<comment type="caution">
    <text evidence="10">The sequence shown here is derived from an EMBL/GenBank/DDBJ whole genome shotgun (WGS) entry which is preliminary data.</text>
</comment>
<dbReference type="GO" id="GO:0000976">
    <property type="term" value="F:transcription cis-regulatory region binding"/>
    <property type="evidence" value="ECO:0007669"/>
    <property type="project" value="TreeGrafter"/>
</dbReference>
<dbReference type="Gene3D" id="1.10.10.10">
    <property type="entry name" value="Winged helix-like DNA-binding domain superfamily/Winged helix DNA-binding domain"/>
    <property type="match status" value="1"/>
</dbReference>
<dbReference type="PANTHER" id="PTHR48111">
    <property type="entry name" value="REGULATOR OF RPOS"/>
    <property type="match status" value="1"/>
</dbReference>
<protein>
    <submittedName>
        <fullName evidence="10">DNA-binding response regulator</fullName>
    </submittedName>
</protein>
<evidence type="ECO:0000259" key="9">
    <source>
        <dbReference type="PROSITE" id="PS51755"/>
    </source>
</evidence>
<dbReference type="GO" id="GO:0006355">
    <property type="term" value="P:regulation of DNA-templated transcription"/>
    <property type="evidence" value="ECO:0007669"/>
    <property type="project" value="InterPro"/>
</dbReference>
<dbReference type="Gene3D" id="3.40.50.2300">
    <property type="match status" value="1"/>
</dbReference>